<feature type="transmembrane region" description="Helical" evidence="6">
    <location>
        <begin position="84"/>
        <end position="106"/>
    </location>
</feature>
<feature type="transmembrane region" description="Helical" evidence="6">
    <location>
        <begin position="295"/>
        <end position="318"/>
    </location>
</feature>
<feature type="transmembrane region" description="Helical" evidence="6">
    <location>
        <begin position="39"/>
        <end position="63"/>
    </location>
</feature>
<evidence type="ECO:0000256" key="1">
    <source>
        <dbReference type="ARBA" id="ARBA00004141"/>
    </source>
</evidence>
<dbReference type="Gene3D" id="1.20.1070.10">
    <property type="entry name" value="Rhodopsin 7-helix transmembrane proteins"/>
    <property type="match status" value="1"/>
</dbReference>
<evidence type="ECO:0000256" key="6">
    <source>
        <dbReference type="SAM" id="Phobius"/>
    </source>
</evidence>
<feature type="transmembrane region" description="Helical" evidence="6">
    <location>
        <begin position="162"/>
        <end position="184"/>
    </location>
</feature>
<accession>A0ABR3JLD9</accession>
<evidence type="ECO:0008006" key="9">
    <source>
        <dbReference type="Google" id="ProtNLM"/>
    </source>
</evidence>
<protein>
    <recommendedName>
        <fullName evidence="9">Glucose receptor Git3 N-terminal domain-containing protein</fullName>
    </recommendedName>
</protein>
<feature type="region of interest" description="Disordered" evidence="5">
    <location>
        <begin position="328"/>
        <end position="430"/>
    </location>
</feature>
<evidence type="ECO:0000313" key="7">
    <source>
        <dbReference type="EMBL" id="KAL0956613.1"/>
    </source>
</evidence>
<evidence type="ECO:0000256" key="3">
    <source>
        <dbReference type="ARBA" id="ARBA00022989"/>
    </source>
</evidence>
<comment type="subcellular location">
    <subcellularLocation>
        <location evidence="1">Membrane</location>
        <topology evidence="1">Multi-pass membrane protein</topology>
    </subcellularLocation>
</comment>
<evidence type="ECO:0000256" key="2">
    <source>
        <dbReference type="ARBA" id="ARBA00022692"/>
    </source>
</evidence>
<dbReference type="SUPFAM" id="SSF81321">
    <property type="entry name" value="Family A G protein-coupled receptor-like"/>
    <property type="match status" value="1"/>
</dbReference>
<dbReference type="EMBL" id="JASNQZ010000006">
    <property type="protein sequence ID" value="KAL0956613.1"/>
    <property type="molecule type" value="Genomic_DNA"/>
</dbReference>
<name>A0ABR3JLD9_9AGAR</name>
<comment type="caution">
    <text evidence="7">The sequence shown here is derived from an EMBL/GenBank/DDBJ whole genome shotgun (WGS) entry which is preliminary data.</text>
</comment>
<dbReference type="PANTHER" id="PTHR23112">
    <property type="entry name" value="G PROTEIN-COUPLED RECEPTOR 157-RELATED"/>
    <property type="match status" value="1"/>
</dbReference>
<gene>
    <name evidence="7" type="ORF">HGRIS_002749</name>
</gene>
<dbReference type="InterPro" id="IPR000276">
    <property type="entry name" value="GPCR_Rhodpsn"/>
</dbReference>
<proteinExistence type="predicted"/>
<dbReference type="Proteomes" id="UP001556367">
    <property type="component" value="Unassembled WGS sequence"/>
</dbReference>
<evidence type="ECO:0000313" key="8">
    <source>
        <dbReference type="Proteomes" id="UP001556367"/>
    </source>
</evidence>
<organism evidence="7 8">
    <name type="scientific">Hohenbuehelia grisea</name>
    <dbReference type="NCBI Taxonomy" id="104357"/>
    <lineage>
        <taxon>Eukaryota</taxon>
        <taxon>Fungi</taxon>
        <taxon>Dikarya</taxon>
        <taxon>Basidiomycota</taxon>
        <taxon>Agaricomycotina</taxon>
        <taxon>Agaricomycetes</taxon>
        <taxon>Agaricomycetidae</taxon>
        <taxon>Agaricales</taxon>
        <taxon>Pleurotineae</taxon>
        <taxon>Pleurotaceae</taxon>
        <taxon>Hohenbuehelia</taxon>
    </lineage>
</organism>
<feature type="transmembrane region" description="Helical" evidence="6">
    <location>
        <begin position="270"/>
        <end position="289"/>
    </location>
</feature>
<keyword evidence="8" id="KW-1185">Reference proteome</keyword>
<feature type="transmembrane region" description="Helical" evidence="6">
    <location>
        <begin position="216"/>
        <end position="235"/>
    </location>
</feature>
<feature type="compositionally biased region" description="Basic and acidic residues" evidence="5">
    <location>
        <begin position="329"/>
        <end position="339"/>
    </location>
</feature>
<feature type="transmembrane region" description="Helical" evidence="6">
    <location>
        <begin position="136"/>
        <end position="155"/>
    </location>
</feature>
<keyword evidence="4 6" id="KW-0472">Membrane</keyword>
<evidence type="ECO:0000256" key="4">
    <source>
        <dbReference type="ARBA" id="ARBA00023136"/>
    </source>
</evidence>
<dbReference type="PANTHER" id="PTHR23112:SF37">
    <property type="entry name" value="G PROTEIN-COUPLED RECEPTOR GPR1"/>
    <property type="match status" value="1"/>
</dbReference>
<sequence>MIHIYEDGFICSVDDFDRFTSLDANVSQTITCLTRGQSIGLVLVAESGFISLISVLWVFVIIFRNLRRHVRQNDEATIWNMKLAPMDIFMLSLFSADLVQALGAVMDIKWINDGKVETGQFCTAQGVIQQLGETGVAITTLVIAVWTFIGVWWRIDSGATRVASFVMVIVWTFVILLVVITSVVHRDKSQLYEVPTPYWCWIGKHHTGLRLGGEYIWLWITLGVSFLVYIPLFFWSRGNISVDEDFWCRASFHRSKDVDEKERRASFAMIAYPLIYSLLVLPLSIGRWISSPISAAATLTVVAIYGLSGASNVLLLLITRPSSKLFGHARPDYEGRDTGTRAPDMSGLHGVHSHDGQLAAKGGINGTTSFDGNRGRVQRSHDYGRAPSPSPSLPSLSGHLTDNNGLGLIRDGAGNGAPLGRLPSVTDDGH</sequence>
<keyword evidence="2 6" id="KW-0812">Transmembrane</keyword>
<dbReference type="Pfam" id="PF00001">
    <property type="entry name" value="7tm_1"/>
    <property type="match status" value="1"/>
</dbReference>
<keyword evidence="3 6" id="KW-1133">Transmembrane helix</keyword>
<reference evidence="8" key="1">
    <citation type="submission" date="2024-06" db="EMBL/GenBank/DDBJ databases">
        <title>Multi-omics analyses provide insights into the biosynthesis of the anticancer antibiotic pleurotin in Hohenbuehelia grisea.</title>
        <authorList>
            <person name="Weaver J.A."/>
            <person name="Alberti F."/>
        </authorList>
    </citation>
    <scope>NUCLEOTIDE SEQUENCE [LARGE SCALE GENOMIC DNA]</scope>
    <source>
        <strain evidence="8">T-177</strain>
    </source>
</reference>
<evidence type="ECO:0000256" key="5">
    <source>
        <dbReference type="SAM" id="MobiDB-lite"/>
    </source>
</evidence>